<accession>A0ABT5BWE0</accession>
<evidence type="ECO:0000313" key="2">
    <source>
        <dbReference type="Proteomes" id="UP001217485"/>
    </source>
</evidence>
<protein>
    <submittedName>
        <fullName evidence="1">Uncharacterized protein</fullName>
    </submittedName>
</protein>
<reference evidence="1 2" key="1">
    <citation type="submission" date="2023-01" db="EMBL/GenBank/DDBJ databases">
        <title>Minimal conservation of predation-associated metabolite biosynthetic gene clusters underscores biosynthetic potential of Myxococcota including descriptions for ten novel species: Archangium lansinium sp. nov., Myxococcus landrumus sp. nov., Nannocystis bai.</title>
        <authorList>
            <person name="Ahearne A."/>
            <person name="Stevens C."/>
            <person name="Dowd S."/>
        </authorList>
    </citation>
    <scope>NUCLEOTIDE SEQUENCE [LARGE SCALE GENOMIC DNA]</scope>
    <source>
        <strain evidence="1 2">WIWO2</strain>
    </source>
</reference>
<organism evidence="1 2">
    <name type="scientific">Sorangium atrum</name>
    <dbReference type="NCBI Taxonomy" id="2995308"/>
    <lineage>
        <taxon>Bacteria</taxon>
        <taxon>Pseudomonadati</taxon>
        <taxon>Myxococcota</taxon>
        <taxon>Polyangia</taxon>
        <taxon>Polyangiales</taxon>
        <taxon>Polyangiaceae</taxon>
        <taxon>Sorangium</taxon>
    </lineage>
</organism>
<name>A0ABT5BWE0_9BACT</name>
<dbReference type="Proteomes" id="UP001217485">
    <property type="component" value="Unassembled WGS sequence"/>
</dbReference>
<dbReference type="RefSeq" id="WP_272095296.1">
    <property type="nucleotide sequence ID" value="NZ_JAQNDK010000001.1"/>
</dbReference>
<dbReference type="EMBL" id="JAQNDK010000001">
    <property type="protein sequence ID" value="MDC0678474.1"/>
    <property type="molecule type" value="Genomic_DNA"/>
</dbReference>
<comment type="caution">
    <text evidence="1">The sequence shown here is derived from an EMBL/GenBank/DDBJ whole genome shotgun (WGS) entry which is preliminary data.</text>
</comment>
<sequence length="169" mass="17836">MPIIAAARNIGQKPVTFSSVFHAASIVPPAGIAFPYLHRTAGRTKLLNTNEGATVALGPDEEVALAYGAMTCVAVCYFSSSSTTGYVFHANAGAVSPAYFQEAMTAIGVAPAQYNTVYIAYAHNGPADPDYQRDIANLVGQGIPANQIVEITDLFQGQFAMNNNLELGY</sequence>
<evidence type="ECO:0000313" key="1">
    <source>
        <dbReference type="EMBL" id="MDC0678474.1"/>
    </source>
</evidence>
<keyword evidence="2" id="KW-1185">Reference proteome</keyword>
<gene>
    <name evidence="1" type="ORF">POL72_12090</name>
</gene>
<proteinExistence type="predicted"/>